<feature type="compositionally biased region" description="Polar residues" evidence="1">
    <location>
        <begin position="2302"/>
        <end position="2314"/>
    </location>
</feature>
<feature type="compositionally biased region" description="Basic and acidic residues" evidence="1">
    <location>
        <begin position="1000"/>
        <end position="1011"/>
    </location>
</feature>
<feature type="region of interest" description="Disordered" evidence="1">
    <location>
        <begin position="785"/>
        <end position="853"/>
    </location>
</feature>
<evidence type="ECO:0000313" key="2">
    <source>
        <dbReference type="EMBL" id="KAF4953358.1"/>
    </source>
</evidence>
<feature type="compositionally biased region" description="Polar residues" evidence="1">
    <location>
        <begin position="2472"/>
        <end position="2481"/>
    </location>
</feature>
<feature type="compositionally biased region" description="Polar residues" evidence="1">
    <location>
        <begin position="2247"/>
        <end position="2285"/>
    </location>
</feature>
<feature type="compositionally biased region" description="Polar residues" evidence="1">
    <location>
        <begin position="443"/>
        <end position="457"/>
    </location>
</feature>
<evidence type="ECO:0000313" key="3">
    <source>
        <dbReference type="Proteomes" id="UP000622797"/>
    </source>
</evidence>
<feature type="compositionally biased region" description="Polar residues" evidence="1">
    <location>
        <begin position="1959"/>
        <end position="1986"/>
    </location>
</feature>
<feature type="compositionally biased region" description="Polar residues" evidence="1">
    <location>
        <begin position="705"/>
        <end position="715"/>
    </location>
</feature>
<dbReference type="OrthoDB" id="5151921at2759"/>
<feature type="compositionally biased region" description="Polar residues" evidence="1">
    <location>
        <begin position="1926"/>
        <end position="1938"/>
    </location>
</feature>
<feature type="region of interest" description="Disordered" evidence="1">
    <location>
        <begin position="1"/>
        <end position="739"/>
    </location>
</feature>
<feature type="compositionally biased region" description="Low complexity" evidence="1">
    <location>
        <begin position="2315"/>
        <end position="2411"/>
    </location>
</feature>
<feature type="compositionally biased region" description="Basic and acidic residues" evidence="1">
    <location>
        <begin position="276"/>
        <end position="296"/>
    </location>
</feature>
<feature type="compositionally biased region" description="Polar residues" evidence="1">
    <location>
        <begin position="1888"/>
        <end position="1918"/>
    </location>
</feature>
<feature type="region of interest" description="Disordered" evidence="1">
    <location>
        <begin position="866"/>
        <end position="1147"/>
    </location>
</feature>
<feature type="compositionally biased region" description="Low complexity" evidence="1">
    <location>
        <begin position="1664"/>
        <end position="1674"/>
    </location>
</feature>
<feature type="compositionally biased region" description="Polar residues" evidence="1">
    <location>
        <begin position="2222"/>
        <end position="2235"/>
    </location>
</feature>
<feature type="compositionally biased region" description="Polar residues" evidence="1">
    <location>
        <begin position="336"/>
        <end position="353"/>
    </location>
</feature>
<reference evidence="2" key="2">
    <citation type="submission" date="2020-05" db="EMBL/GenBank/DDBJ databases">
        <authorList>
            <person name="Kim H.-S."/>
            <person name="Proctor R.H."/>
            <person name="Brown D.W."/>
        </authorList>
    </citation>
    <scope>NUCLEOTIDE SEQUENCE</scope>
    <source>
        <strain evidence="2">NRRL 20472</strain>
    </source>
</reference>
<feature type="compositionally biased region" description="Low complexity" evidence="1">
    <location>
        <begin position="1990"/>
        <end position="1999"/>
    </location>
</feature>
<feature type="compositionally biased region" description="Polar residues" evidence="1">
    <location>
        <begin position="925"/>
        <end position="935"/>
    </location>
</feature>
<dbReference type="Proteomes" id="UP000622797">
    <property type="component" value="Unassembled WGS sequence"/>
</dbReference>
<feature type="compositionally biased region" description="Low complexity" evidence="1">
    <location>
        <begin position="1442"/>
        <end position="1462"/>
    </location>
</feature>
<feature type="compositionally biased region" description="Basic and acidic residues" evidence="1">
    <location>
        <begin position="519"/>
        <end position="535"/>
    </location>
</feature>
<proteinExistence type="predicted"/>
<feature type="compositionally biased region" description="Polar residues" evidence="1">
    <location>
        <begin position="491"/>
        <end position="511"/>
    </location>
</feature>
<feature type="region of interest" description="Disordered" evidence="1">
    <location>
        <begin position="2614"/>
        <end position="2732"/>
    </location>
</feature>
<feature type="compositionally biased region" description="Polar residues" evidence="1">
    <location>
        <begin position="2538"/>
        <end position="2552"/>
    </location>
</feature>
<protein>
    <submittedName>
        <fullName evidence="2">Uncharacterized protein</fullName>
    </submittedName>
</protein>
<feature type="compositionally biased region" description="Low complexity" evidence="1">
    <location>
        <begin position="90"/>
        <end position="111"/>
    </location>
</feature>
<feature type="compositionally biased region" description="Low complexity" evidence="1">
    <location>
        <begin position="2026"/>
        <end position="2057"/>
    </location>
</feature>
<feature type="compositionally biased region" description="Basic and acidic residues" evidence="1">
    <location>
        <begin position="573"/>
        <end position="583"/>
    </location>
</feature>
<feature type="region of interest" description="Disordered" evidence="1">
    <location>
        <begin position="1162"/>
        <end position="2580"/>
    </location>
</feature>
<feature type="compositionally biased region" description="Polar residues" evidence="1">
    <location>
        <begin position="1632"/>
        <end position="1644"/>
    </location>
</feature>
<feature type="compositionally biased region" description="Polar residues" evidence="1">
    <location>
        <begin position="413"/>
        <end position="424"/>
    </location>
</feature>
<evidence type="ECO:0000256" key="1">
    <source>
        <dbReference type="SAM" id="MobiDB-lite"/>
    </source>
</evidence>
<feature type="compositionally biased region" description="Low complexity" evidence="1">
    <location>
        <begin position="164"/>
        <end position="185"/>
    </location>
</feature>
<feature type="compositionally biased region" description="Low complexity" evidence="1">
    <location>
        <begin position="1778"/>
        <end position="1788"/>
    </location>
</feature>
<feature type="compositionally biased region" description="Basic and acidic residues" evidence="1">
    <location>
        <begin position="2674"/>
        <end position="2693"/>
    </location>
</feature>
<feature type="compositionally biased region" description="Polar residues" evidence="1">
    <location>
        <begin position="2435"/>
        <end position="2464"/>
    </location>
</feature>
<feature type="compositionally biased region" description="Basic and acidic residues" evidence="1">
    <location>
        <begin position="1123"/>
        <end position="1142"/>
    </location>
</feature>
<feature type="compositionally biased region" description="Polar residues" evidence="1">
    <location>
        <begin position="840"/>
        <end position="853"/>
    </location>
</feature>
<feature type="compositionally biased region" description="Polar residues" evidence="1">
    <location>
        <begin position="112"/>
        <end position="137"/>
    </location>
</feature>
<dbReference type="EMBL" id="JABEXW010000845">
    <property type="protein sequence ID" value="KAF4953358.1"/>
    <property type="molecule type" value="Genomic_DNA"/>
</dbReference>
<feature type="compositionally biased region" description="Basic and acidic residues" evidence="1">
    <location>
        <begin position="1499"/>
        <end position="1511"/>
    </location>
</feature>
<feature type="compositionally biased region" description="Polar residues" evidence="1">
    <location>
        <begin position="363"/>
        <end position="381"/>
    </location>
</feature>
<feature type="compositionally biased region" description="Low complexity" evidence="1">
    <location>
        <begin position="142"/>
        <end position="156"/>
    </location>
</feature>
<feature type="compositionally biased region" description="Polar residues" evidence="1">
    <location>
        <begin position="1755"/>
        <end position="1768"/>
    </location>
</feature>
<gene>
    <name evidence="2" type="ORF">FSARC_12409</name>
</gene>
<feature type="compositionally biased region" description="Pro residues" evidence="1">
    <location>
        <begin position="1225"/>
        <end position="1242"/>
    </location>
</feature>
<feature type="compositionally biased region" description="Polar residues" evidence="1">
    <location>
        <begin position="2007"/>
        <end position="2018"/>
    </location>
</feature>
<feature type="compositionally biased region" description="Polar residues" evidence="1">
    <location>
        <begin position="654"/>
        <end position="673"/>
    </location>
</feature>
<feature type="compositionally biased region" description="Polar residues" evidence="1">
    <location>
        <begin position="1"/>
        <end position="34"/>
    </location>
</feature>
<feature type="compositionally biased region" description="Basic and acidic residues" evidence="1">
    <location>
        <begin position="896"/>
        <end position="923"/>
    </location>
</feature>
<feature type="compositionally biased region" description="Low complexity" evidence="1">
    <location>
        <begin position="1188"/>
        <end position="1224"/>
    </location>
</feature>
<feature type="compositionally biased region" description="Polar residues" evidence="1">
    <location>
        <begin position="2628"/>
        <end position="2644"/>
    </location>
</feature>
<comment type="caution">
    <text evidence="2">The sequence shown here is derived from an EMBL/GenBank/DDBJ whole genome shotgun (WGS) entry which is preliminary data.</text>
</comment>
<organism evidence="2 3">
    <name type="scientific">Fusarium sarcochroum</name>
    <dbReference type="NCBI Taxonomy" id="1208366"/>
    <lineage>
        <taxon>Eukaryota</taxon>
        <taxon>Fungi</taxon>
        <taxon>Dikarya</taxon>
        <taxon>Ascomycota</taxon>
        <taxon>Pezizomycotina</taxon>
        <taxon>Sordariomycetes</taxon>
        <taxon>Hypocreomycetidae</taxon>
        <taxon>Hypocreales</taxon>
        <taxon>Nectriaceae</taxon>
        <taxon>Fusarium</taxon>
        <taxon>Fusarium lateritium species complex</taxon>
    </lineage>
</organism>
<accession>A0A8H4WWG8</accession>
<feature type="compositionally biased region" description="Basic and acidic residues" evidence="1">
    <location>
        <begin position="186"/>
        <end position="197"/>
    </location>
</feature>
<feature type="compositionally biased region" description="Polar residues" evidence="1">
    <location>
        <begin position="804"/>
        <end position="827"/>
    </location>
</feature>
<feature type="compositionally biased region" description="Polar residues" evidence="1">
    <location>
        <begin position="2514"/>
        <end position="2529"/>
    </location>
</feature>
<reference evidence="2" key="1">
    <citation type="journal article" date="2020" name="BMC Genomics">
        <title>Correction to: Identification and distribution of gene clusters required for synthesis of sphingolipid metabolism inhibitors in diverse species of the filamentous fungus Fusarium.</title>
        <authorList>
            <person name="Kim H.S."/>
            <person name="Lohmar J.M."/>
            <person name="Busman M."/>
            <person name="Brown D.W."/>
            <person name="Naumann T.A."/>
            <person name="Divon H.H."/>
            <person name="Lysoe E."/>
            <person name="Uhlig S."/>
            <person name="Proctor R.H."/>
        </authorList>
    </citation>
    <scope>NUCLEOTIDE SEQUENCE</scope>
    <source>
        <strain evidence="2">NRRL 20472</strain>
    </source>
</reference>
<feature type="compositionally biased region" description="Low complexity" evidence="1">
    <location>
        <begin position="1682"/>
        <end position="1703"/>
    </location>
</feature>
<feature type="compositionally biased region" description="Polar residues" evidence="1">
    <location>
        <begin position="1062"/>
        <end position="1080"/>
    </location>
</feature>
<name>A0A8H4WWG8_9HYPO</name>
<keyword evidence="3" id="KW-1185">Reference proteome</keyword>
<feature type="compositionally biased region" description="Basic and acidic residues" evidence="1">
    <location>
        <begin position="1518"/>
        <end position="1532"/>
    </location>
</feature>
<feature type="compositionally biased region" description="Basic and acidic residues" evidence="1">
    <location>
        <begin position="1261"/>
        <end position="1272"/>
    </location>
</feature>
<feature type="compositionally biased region" description="Basic and acidic residues" evidence="1">
    <location>
        <begin position="1426"/>
        <end position="1441"/>
    </location>
</feature>
<feature type="compositionally biased region" description="Polar residues" evidence="1">
    <location>
        <begin position="1017"/>
        <end position="1048"/>
    </location>
</feature>
<feature type="compositionally biased region" description="Low complexity" evidence="1">
    <location>
        <begin position="2178"/>
        <end position="2219"/>
    </location>
</feature>
<feature type="compositionally biased region" description="Acidic residues" evidence="1">
    <location>
        <begin position="49"/>
        <end position="63"/>
    </location>
</feature>
<feature type="compositionally biased region" description="Low complexity" evidence="1">
    <location>
        <begin position="1593"/>
        <end position="1610"/>
    </location>
</feature>
<feature type="compositionally biased region" description="Low complexity" evidence="1">
    <location>
        <begin position="539"/>
        <end position="556"/>
    </location>
</feature>
<sequence>MDGTYNNPYAQGQSQSPLSPQTPGGNGYQVNVSRQKTRKWVQAPVQNYDGDDWGADEFDDDEPPPPPPVPRVTTGLRPIGQRLPSESYGPSPRLAAAVASSSRSSSGPPSLHLQTQHPTVPSNTARPEQVHNVSSPVTGRDGSPAPSGAGSSKAPSYHQQPDVRSSTPQSTSSSAARASPSIRPSELYRHIDDERKLGGSPLSIAEAVAPKPGDRSTPPINEPNRQGLGQADGPAIDKVQKQPTFDSILAKRDSLDIGQQGSNDAPAHNTDAASQEAKDHKEEPVIHSPTDIDRKRLSVSPQLPDVARMSVFGADFFGSGNNPNAPHSVQDPVKQEQPSVSRQSDNSPGNLSTLDEDSRDSQDNTSFSGPDNASAHSQSLAPANDPRSVPPLRTPSPNTKGLFSAPKEPPAISASTGYSITPTDPLQPRQPEYSPSDYEPASARTQGTMNTFNTSPVKESDVLSEEIMRSLSPIAPTPNSTLSARPPPENPQSLSPGGQNDMRNSSYTLSDYDSYWADSTDKPGQESSKEAEALDKPMTQVAPVPEQQPQPTEQLPSAALTSSETQPAPQPESPDHDLRRRFSWEAGFDSPPKIPQIEPPAEISNNEAPVPTSPSPLAASDTLSPKDAASDATNPNRESPRNVETPKIVIPTSGGISHQVSKASTLPPSQQPATLEPPSPVSVDNDDVTPQAGEDRRPSLADKTLAQTPSNLTSATPPPEKSGRAATSGEIPQTTPWRDIMSLATPIQRTLKFEAGLDTHRTWESGLENWLSNIMTEHPEYANGTSSFSGAVVPPSQKGHASGPSVSHTQQPYYQQYLNASSPTTGPAASRSRLGPLSAPSGTSGFGNSSNQIGTKSKELMQSAGKMGKGLFSKGKSKLRGTGDKGEPTSPVQTKPKTERRASWGLDRLTRSRADSNSEKDVVNSRPSTQSYHAPQSSQSSSILPFGPVPSTGDSGKRLASRESYGPQLLQDPSAFASKEHDDRSQWHIPTPVDEATWDPFKDTDLAKAKENASGVLVTNQDQPQPSSGTEVSSSKPFSGNTTPTPANNGLRMVPPEEPAGSSRQPISVYTAVTQETPASVQPPPQSPNQLHDPSAMPQRHSSFVGLPLIRRGSTFDVNSKSAEPRTTEPRTTEPIDERVSIDADDDDALVRQQGTLTSEVTVGSTLVGTDSLVPGKEYEKDIDESEQPAAPVDQQVPAQQQQPPQEHQQLPQHPFQMHPVQQGPVPPQNPAPGPQSQPRMPPNMMGGNPVQRLPPSGPWKLEESHLSEPLHRVTPKTQQLPPSGQWKLEESHLAEPLHVVNRRRAGTGGSQQDPFFGYNKETGDVPPSPSTSSTTQHFHQRQKPSEVPPSSANRYPGLFPSQHRPQSNSKEGHPGPGPSPSPGPGSQFIRRLSQEGAISRTGTGETEAMHDDRGRSRKASAMFKDIGHRFRKSSTERRGTPEPQVEQQQPHQQQQQQQQPQLVDPSHDAASVSSVTTDGTIDKKKHRASFMMGLRNKTLADQRQQSRERLSMPPPPRPDEARPDSSMENKRGSRFYPALGPVPGQQRPIGPSRASTSNLVNELSQSGSATPPAKKRFSAFNTKAVVSGVFNRPSSGTSSKPGTPTSTRPLSSHLDAQQPVSLERPHPGFERSNTAGPTFNQLLPTPTGAPPADAPERRKRRGSAAGLISGLLGHVQKNKEPQQSQQSAPPQAQQPPMLQPQARHLSGPQLGPPQPPALQAQGRRPSGPQLPAPVLPGPQLGSPKLPGASFESPKLQNAQLSNPQTTGPPLASPQPQRPQQFGDQQPPMLRQMTGGALPTEQRPMSTDRPLSGGIRDKQAQAAYRNSRPSPLGFGSTTPAGTPPIGPMNDHSRHGTPQTPFSVGQGFSDARSGRMRSISPAASAIRTAPTTQASFNDQSTAPTTQASFHQSTQSLDKLTQSKHEGSQIQRPVTDSPNMSFRHDAKHGQSATESDMPLSPVSQMTKTGPPSVSSVATQSPRLNTSFAASGRRQSSQLSQLDTPVVSAVSGTPPIQSQAFANRMGMSPQQQQQQFPPGPQQQGPQQGGYQIAPGQQYPPNLRAPSGSQPAGPHPQAGMAPGRPPMQMQHSSAGPPVPPKDGSNLLQQPQVANAPVRQGSPGASKWKGLRNRMSGQVAHKSAPSQGKGEGDKDKLTASKILGAFKRTSKANRDSQVIPDLQAYQQHQMQAVQRQQQQYPQQQQPQQPQQYLQQQQQPQFAGQVPYGQTQSPRPSSQFGGQPFGQVPTPRPSSQFSNQSMGQMQAKRQSSMFGSPNMAPQQFQRVSGSFPQGIPGMPQPGMGQPQANNAYQTPPQVQGQFPPSHSPQAQFQSPPQQQGQFQSPVQQQGQFSSPAQQKGQFQSPPQQQGQFQSPPLQQGQFRSPLQQQGQFQSPVQQKGQFQSPPQPQGQWQHPTQSPGGQFSPAPFQQGYRPGQGERMVSQSPNTPSHRSPQQSNFPQSHSPAQQSPLQREESPIHVSTPTSIHQPTPVHAPSPRPSLLNLQAMITSEDNEANEEAQRGNTQVAPRNDQNNANYHGHPSMQRFASDSPHSSRNSGSPRVGANPSPAQHVSPRIGAHENGAPKTQAPVISIPGVAAGTAVGATAGSAVGGYAVTSANENLSPRVEDSHGVSLSPPTGANDNVSPNSMRGSPSGVKDLATPEAKASAGPSFHAELEDTEDARKRTLRIDAQEEKIHYDPNADSDGEPPPQMSATSYPGQEWNPYGMPELGDWNEGLDR</sequence>
<feature type="compositionally biased region" description="Low complexity" evidence="1">
    <location>
        <begin position="2286"/>
        <end position="2301"/>
    </location>
</feature>
<feature type="compositionally biased region" description="Polar residues" evidence="1">
    <location>
        <begin position="1554"/>
        <end position="1570"/>
    </location>
</feature>